<evidence type="ECO:0000256" key="1">
    <source>
        <dbReference type="ARBA" id="ARBA00025771"/>
    </source>
</evidence>
<comment type="similarity">
    <text evidence="1">Belongs to the CSN12 family.</text>
</comment>
<dbReference type="PANTHER" id="PTHR12732">
    <property type="entry name" value="UNCHARACTERIZED PROTEASOME COMPONENT REGION PCI-CONTAINING"/>
    <property type="match status" value="1"/>
</dbReference>
<dbReference type="EMBL" id="JACYCF010000009">
    <property type="protein sequence ID" value="KAF8754993.1"/>
    <property type="molecule type" value="Genomic_DNA"/>
</dbReference>
<gene>
    <name evidence="3" type="ORF">RHS01_05713</name>
</gene>
<evidence type="ECO:0000313" key="3">
    <source>
        <dbReference type="EMBL" id="KAF8754993.1"/>
    </source>
</evidence>
<dbReference type="PANTHER" id="PTHR12732:SF0">
    <property type="entry name" value="PCI DOMAIN-CONTAINING PROTEIN 2"/>
    <property type="match status" value="1"/>
</dbReference>
<comment type="caution">
    <text evidence="3">The sequence shown here is derived from an EMBL/GenBank/DDBJ whole genome shotgun (WGS) entry which is preliminary data.</text>
</comment>
<dbReference type="GO" id="GO:0003723">
    <property type="term" value="F:RNA binding"/>
    <property type="evidence" value="ECO:0007669"/>
    <property type="project" value="InterPro"/>
</dbReference>
<dbReference type="Gene3D" id="1.10.10.10">
    <property type="entry name" value="Winged helix-like DNA-binding domain superfamily/Winged helix DNA-binding domain"/>
    <property type="match status" value="1"/>
</dbReference>
<dbReference type="GO" id="GO:0003690">
    <property type="term" value="F:double-stranded DNA binding"/>
    <property type="evidence" value="ECO:0007669"/>
    <property type="project" value="InterPro"/>
</dbReference>
<dbReference type="Pfam" id="PF01399">
    <property type="entry name" value="PCI"/>
    <property type="match status" value="1"/>
</dbReference>
<sequence length="454" mass="52136">MKPGRGALATPRWSIHPLISAGTVISNPSLLVSRLLSWWTRRLVLFGIFRHEVCDIYRKHIKSIEGSRWCWIDKDAEFSWPGGRRVAEGSDEPVVLNKKTSLEAKYNNTMEYPWSEIIIAYSQVLVHTNKMNWQEAYKEQSAAFQAFLRYFITQTRWVLPVLKQMLQDLKTIAELADEQAFKANTKAPSCMEDTARLANKAFSNCVTDRTSSPSESRKWGIYYVVGIESGESYSTLPNIMRAIHANADIPPLEQYPRADQVTYKYYVGLINFLNENHQAAEEDLTYAFYHCHRASDRNQELILTYLVPLRLCRGILPSNTLFTRFPRLGELYSPFVIAIKNGDLRGYDEALLWAERRLTDMGTYLTVEKAREICVRELLRKVWLVHEKFHQVPISLFHAGFLAAGQEMEAVEAECMVANMIHKGYIRGYISHEKQTAVLSKTAAFPAFTERKSA</sequence>
<dbReference type="InterPro" id="IPR045114">
    <property type="entry name" value="Csn12-like"/>
</dbReference>
<dbReference type="InterPro" id="IPR036388">
    <property type="entry name" value="WH-like_DNA-bd_sf"/>
</dbReference>
<name>A0A8H7IC74_9AGAM</name>
<accession>A0A8H7IC74</accession>
<dbReference type="GO" id="GO:0070390">
    <property type="term" value="C:transcription export complex 2"/>
    <property type="evidence" value="ECO:0007669"/>
    <property type="project" value="TreeGrafter"/>
</dbReference>
<proteinExistence type="inferred from homology"/>
<dbReference type="SMART" id="SM00753">
    <property type="entry name" value="PAM"/>
    <property type="match status" value="1"/>
</dbReference>
<protein>
    <submittedName>
        <fullName evidence="3">PCI domain</fullName>
    </submittedName>
</protein>
<organism evidence="3 4">
    <name type="scientific">Rhizoctonia solani</name>
    <dbReference type="NCBI Taxonomy" id="456999"/>
    <lineage>
        <taxon>Eukaryota</taxon>
        <taxon>Fungi</taxon>
        <taxon>Dikarya</taxon>
        <taxon>Basidiomycota</taxon>
        <taxon>Agaricomycotina</taxon>
        <taxon>Agaricomycetes</taxon>
        <taxon>Cantharellales</taxon>
        <taxon>Ceratobasidiaceae</taxon>
        <taxon>Rhizoctonia</taxon>
    </lineage>
</organism>
<dbReference type="PROSITE" id="PS50250">
    <property type="entry name" value="PCI"/>
    <property type="match status" value="1"/>
</dbReference>
<dbReference type="GO" id="GO:0006368">
    <property type="term" value="P:transcription elongation by RNA polymerase II"/>
    <property type="evidence" value="ECO:0007669"/>
    <property type="project" value="TreeGrafter"/>
</dbReference>
<dbReference type="GO" id="GO:0000973">
    <property type="term" value="P:post-transcriptional tethering of RNA polymerase II gene DNA at nuclear periphery"/>
    <property type="evidence" value="ECO:0007669"/>
    <property type="project" value="TreeGrafter"/>
</dbReference>
<dbReference type="GO" id="GO:0016973">
    <property type="term" value="P:poly(A)+ mRNA export from nucleus"/>
    <property type="evidence" value="ECO:0007669"/>
    <property type="project" value="TreeGrafter"/>
</dbReference>
<dbReference type="AlphaFoldDB" id="A0A8H7IC74"/>
<feature type="domain" description="PCI" evidence="2">
    <location>
        <begin position="261"/>
        <end position="444"/>
    </location>
</feature>
<dbReference type="InterPro" id="IPR000717">
    <property type="entry name" value="PCI_dom"/>
</dbReference>
<evidence type="ECO:0000259" key="2">
    <source>
        <dbReference type="PROSITE" id="PS50250"/>
    </source>
</evidence>
<reference evidence="3" key="1">
    <citation type="submission" date="2020-09" db="EMBL/GenBank/DDBJ databases">
        <title>Comparative genome analyses of four rice-infecting Rhizoctonia solani isolates reveal extensive enrichment of homogalacturonan modification genes.</title>
        <authorList>
            <person name="Lee D.-Y."/>
            <person name="Jeon J."/>
            <person name="Kim K.-T."/>
            <person name="Cheong K."/>
            <person name="Song H."/>
            <person name="Choi G."/>
            <person name="Ko J."/>
            <person name="Opiyo S.O."/>
            <person name="Zuo S."/>
            <person name="Madhav S."/>
            <person name="Lee Y.-H."/>
            <person name="Wang G.-L."/>
        </authorList>
    </citation>
    <scope>NUCLEOTIDE SEQUENCE</scope>
    <source>
        <strain evidence="3">AG1-IA B2</strain>
    </source>
</reference>
<evidence type="ECO:0000313" key="4">
    <source>
        <dbReference type="Proteomes" id="UP000614334"/>
    </source>
</evidence>
<dbReference type="Proteomes" id="UP000614334">
    <property type="component" value="Unassembled WGS sequence"/>
</dbReference>